<evidence type="ECO:0000313" key="3">
    <source>
        <dbReference type="Proteomes" id="UP000237271"/>
    </source>
</evidence>
<gene>
    <name evidence="2" type="ORF">PHPALM_1114</name>
</gene>
<dbReference type="Pfam" id="PF01498">
    <property type="entry name" value="HTH_Tnp_Tc3_2"/>
    <property type="match status" value="1"/>
</dbReference>
<dbReference type="GO" id="GO:0015074">
    <property type="term" value="P:DNA integration"/>
    <property type="evidence" value="ECO:0007669"/>
    <property type="project" value="InterPro"/>
</dbReference>
<name>A0A2P4YT53_9STRA</name>
<reference evidence="2 3" key="1">
    <citation type="journal article" date="2017" name="Genome Biol. Evol.">
        <title>Phytophthora megakarya and P. palmivora, closely related causal agents of cacao black pod rot, underwent increases in genome sizes and gene numbers by different mechanisms.</title>
        <authorList>
            <person name="Ali S.S."/>
            <person name="Shao J."/>
            <person name="Lary D.J."/>
            <person name="Kronmiller B."/>
            <person name="Shen D."/>
            <person name="Strem M.D."/>
            <person name="Amoako-Attah I."/>
            <person name="Akrofi A.Y."/>
            <person name="Begoude B.A."/>
            <person name="Ten Hoopen G.M."/>
            <person name="Coulibaly K."/>
            <person name="Kebe B.I."/>
            <person name="Melnick R.L."/>
            <person name="Guiltinan M.J."/>
            <person name="Tyler B.M."/>
            <person name="Meinhardt L.W."/>
            <person name="Bailey B.A."/>
        </authorList>
    </citation>
    <scope>NUCLEOTIDE SEQUENCE [LARGE SCALE GENOMIC DNA]</scope>
    <source>
        <strain evidence="3">sbr112.9</strain>
    </source>
</reference>
<proteinExistence type="predicted"/>
<organism evidence="2 3">
    <name type="scientific">Phytophthora palmivora</name>
    <dbReference type="NCBI Taxonomy" id="4796"/>
    <lineage>
        <taxon>Eukaryota</taxon>
        <taxon>Sar</taxon>
        <taxon>Stramenopiles</taxon>
        <taxon>Oomycota</taxon>
        <taxon>Peronosporomycetes</taxon>
        <taxon>Peronosporales</taxon>
        <taxon>Peronosporaceae</taxon>
        <taxon>Phytophthora</taxon>
    </lineage>
</organism>
<evidence type="ECO:0000313" key="2">
    <source>
        <dbReference type="EMBL" id="POM80984.1"/>
    </source>
</evidence>
<evidence type="ECO:0000259" key="1">
    <source>
        <dbReference type="Pfam" id="PF01498"/>
    </source>
</evidence>
<dbReference type="EMBL" id="NCKW01000209">
    <property type="protein sequence ID" value="POM80984.1"/>
    <property type="molecule type" value="Genomic_DNA"/>
</dbReference>
<sequence>MQNATVTRALSYVPVVLLRDDRQIVRQAKTSRRLSAEKLAIMVNDDHGVTISKVTVRNRIKD</sequence>
<keyword evidence="3" id="KW-1185">Reference proteome</keyword>
<accession>A0A2P4YT53</accession>
<dbReference type="InterPro" id="IPR002492">
    <property type="entry name" value="Transposase_Tc1-like"/>
</dbReference>
<dbReference type="AlphaFoldDB" id="A0A2P4YT53"/>
<dbReference type="GO" id="GO:0006313">
    <property type="term" value="P:DNA transposition"/>
    <property type="evidence" value="ECO:0007669"/>
    <property type="project" value="InterPro"/>
</dbReference>
<protein>
    <recommendedName>
        <fullName evidence="1">Transposase Tc1-like domain-containing protein</fullName>
    </recommendedName>
</protein>
<dbReference type="GO" id="GO:0003677">
    <property type="term" value="F:DNA binding"/>
    <property type="evidence" value="ECO:0007669"/>
    <property type="project" value="InterPro"/>
</dbReference>
<dbReference type="Proteomes" id="UP000237271">
    <property type="component" value="Unassembled WGS sequence"/>
</dbReference>
<feature type="domain" description="Transposase Tc1-like" evidence="1">
    <location>
        <begin position="21"/>
        <end position="61"/>
    </location>
</feature>
<comment type="caution">
    <text evidence="2">The sequence shown here is derived from an EMBL/GenBank/DDBJ whole genome shotgun (WGS) entry which is preliminary data.</text>
</comment>